<feature type="region of interest" description="Disordered" evidence="1">
    <location>
        <begin position="216"/>
        <end position="258"/>
    </location>
</feature>
<proteinExistence type="predicted"/>
<reference evidence="3 4" key="1">
    <citation type="submission" date="2024-10" db="EMBL/GenBank/DDBJ databases">
        <title>The Natural Products Discovery Center: Release of the First 8490 Sequenced Strains for Exploring Actinobacteria Biosynthetic Diversity.</title>
        <authorList>
            <person name="Kalkreuter E."/>
            <person name="Kautsar S.A."/>
            <person name="Yang D."/>
            <person name="Bader C.D."/>
            <person name="Teijaro C.N."/>
            <person name="Fluegel L."/>
            <person name="Davis C.M."/>
            <person name="Simpson J.R."/>
            <person name="Lauterbach L."/>
            <person name="Steele A.D."/>
            <person name="Gui C."/>
            <person name="Meng S."/>
            <person name="Li G."/>
            <person name="Viehrig K."/>
            <person name="Ye F."/>
            <person name="Su P."/>
            <person name="Kiefer A.F."/>
            <person name="Nichols A."/>
            <person name="Cepeda A.J."/>
            <person name="Yan W."/>
            <person name="Fan B."/>
            <person name="Jiang Y."/>
            <person name="Adhikari A."/>
            <person name="Zheng C.-J."/>
            <person name="Schuster L."/>
            <person name="Cowan T.M."/>
            <person name="Smanski M.J."/>
            <person name="Chevrette M.G."/>
            <person name="De Carvalho L.P.S."/>
            <person name="Shen B."/>
        </authorList>
    </citation>
    <scope>NUCLEOTIDE SEQUENCE [LARGE SCALE GENOMIC DNA]</scope>
    <source>
        <strain evidence="3 4">NPDC050545</strain>
    </source>
</reference>
<keyword evidence="4" id="KW-1185">Reference proteome</keyword>
<evidence type="ECO:0000256" key="2">
    <source>
        <dbReference type="SAM" id="Phobius"/>
    </source>
</evidence>
<gene>
    <name evidence="3" type="ORF">ACIBG2_15195</name>
</gene>
<protein>
    <submittedName>
        <fullName evidence="3">TIGR04222 domain-containing membrane protein</fullName>
    </submittedName>
</protein>
<feature type="transmembrane region" description="Helical" evidence="2">
    <location>
        <begin position="138"/>
        <end position="159"/>
    </location>
</feature>
<dbReference type="Proteomes" id="UP001612741">
    <property type="component" value="Unassembled WGS sequence"/>
</dbReference>
<feature type="transmembrane region" description="Helical" evidence="2">
    <location>
        <begin position="171"/>
        <end position="194"/>
    </location>
</feature>
<dbReference type="RefSeq" id="WP_397081979.1">
    <property type="nucleotide sequence ID" value="NZ_JBITGY010000004.1"/>
</dbReference>
<feature type="transmembrane region" description="Helical" evidence="2">
    <location>
        <begin position="6"/>
        <end position="25"/>
    </location>
</feature>
<dbReference type="InterPro" id="IPR026467">
    <property type="entry name" value="Ser/Gly_Cys_C_dom"/>
</dbReference>
<organism evidence="3 4">
    <name type="scientific">Nonomuraea typhae</name>
    <dbReference type="NCBI Taxonomy" id="2603600"/>
    <lineage>
        <taxon>Bacteria</taxon>
        <taxon>Bacillati</taxon>
        <taxon>Actinomycetota</taxon>
        <taxon>Actinomycetes</taxon>
        <taxon>Streptosporangiales</taxon>
        <taxon>Streptosporangiaceae</taxon>
        <taxon>Nonomuraea</taxon>
    </lineage>
</organism>
<evidence type="ECO:0000256" key="1">
    <source>
        <dbReference type="SAM" id="MobiDB-lite"/>
    </source>
</evidence>
<feature type="compositionally biased region" description="Pro residues" evidence="1">
    <location>
        <begin position="238"/>
        <end position="255"/>
    </location>
</feature>
<evidence type="ECO:0000313" key="3">
    <source>
        <dbReference type="EMBL" id="MFI6498735.1"/>
    </source>
</evidence>
<keyword evidence="2" id="KW-1133">Transmembrane helix</keyword>
<sequence length="274" mass="28682">MVVVFTALSGLGLVATLFIAGVGLADRRRGRSAEPVEDMYELAVLIGGRWRLADTVLISLVCRDVIRVSRDGRCTPVAGGDSPHPVDRVILDELAVRPGGVSRSTLMNLAAWDPVTENLRRELVKRGLSRPEWVKTGVMLSSLTMGGLILGGLLAGWWMVPTVVTILTEGFGAALELIGMTGVMLMVVPVGFLLHGATKWSDAENERTRSGEAAYAAARKRHPSRNTTPAALALYGDPLPPPARPPAPVTVPAPPGDGADDACGGGGCGCGCGE</sequence>
<accession>A0ABW7YS40</accession>
<keyword evidence="2" id="KW-0472">Membrane</keyword>
<evidence type="ECO:0000313" key="4">
    <source>
        <dbReference type="Proteomes" id="UP001612741"/>
    </source>
</evidence>
<dbReference type="EMBL" id="JBITGY010000004">
    <property type="protein sequence ID" value="MFI6498735.1"/>
    <property type="molecule type" value="Genomic_DNA"/>
</dbReference>
<comment type="caution">
    <text evidence="3">The sequence shown here is derived from an EMBL/GenBank/DDBJ whole genome shotgun (WGS) entry which is preliminary data.</text>
</comment>
<keyword evidence="2" id="KW-0812">Transmembrane</keyword>
<dbReference type="NCBIfam" id="TIGR04222">
    <property type="entry name" value="near_uncomplex"/>
    <property type="match status" value="1"/>
</dbReference>
<name>A0ABW7YS40_9ACTN</name>